<dbReference type="EMBL" id="PQXL01000152">
    <property type="protein sequence ID" value="THV50401.1"/>
    <property type="molecule type" value="Genomic_DNA"/>
</dbReference>
<dbReference type="Proteomes" id="UP000308671">
    <property type="component" value="Unassembled WGS sequence"/>
</dbReference>
<evidence type="ECO:0000313" key="2">
    <source>
        <dbReference type="Proteomes" id="UP000308671"/>
    </source>
</evidence>
<reference evidence="1 2" key="1">
    <citation type="submission" date="2017-12" db="EMBL/GenBank/DDBJ databases">
        <title>Comparative genomics of Botrytis spp.</title>
        <authorList>
            <person name="Valero-Jimenez C.A."/>
            <person name="Tapia P."/>
            <person name="Veloso J."/>
            <person name="Silva-Moreno E."/>
            <person name="Staats M."/>
            <person name="Valdes J.H."/>
            <person name="Van Kan J.A.L."/>
        </authorList>
    </citation>
    <scope>NUCLEOTIDE SEQUENCE [LARGE SCALE GENOMIC DNA]</scope>
    <source>
        <strain evidence="1 2">MUCL435</strain>
    </source>
</reference>
<dbReference type="OrthoDB" id="3545162at2759"/>
<dbReference type="AlphaFoldDB" id="A0A4S8R0G8"/>
<accession>A0A4S8R0G8</accession>
<protein>
    <submittedName>
        <fullName evidence="1">Uncharacterized protein</fullName>
    </submittedName>
</protein>
<name>A0A4S8R0G8_9HELO</name>
<gene>
    <name evidence="1" type="ORF">BGAL_0152g00240</name>
</gene>
<evidence type="ECO:0000313" key="1">
    <source>
        <dbReference type="EMBL" id="THV50401.1"/>
    </source>
</evidence>
<organism evidence="1 2">
    <name type="scientific">Botrytis galanthina</name>
    <dbReference type="NCBI Taxonomy" id="278940"/>
    <lineage>
        <taxon>Eukaryota</taxon>
        <taxon>Fungi</taxon>
        <taxon>Dikarya</taxon>
        <taxon>Ascomycota</taxon>
        <taxon>Pezizomycotina</taxon>
        <taxon>Leotiomycetes</taxon>
        <taxon>Helotiales</taxon>
        <taxon>Sclerotiniaceae</taxon>
        <taxon>Botrytis</taxon>
    </lineage>
</organism>
<sequence length="155" mass="17894">MLIHNNVGTRRWNLEREKTQTWNQGIQKKLQASTQNMPLHLVAWRLRLSLADIGLRILPIIFLGKGGRRDSEEWLRYLLVTGKARSRKGVGFKYDLEYLNTFSVSFLLFQEILRKYAKSRLFASAMPEDSNVAKVPDVHESWRGAQSCSGRSEEA</sequence>
<proteinExistence type="predicted"/>
<keyword evidence="2" id="KW-1185">Reference proteome</keyword>
<comment type="caution">
    <text evidence="1">The sequence shown here is derived from an EMBL/GenBank/DDBJ whole genome shotgun (WGS) entry which is preliminary data.</text>
</comment>